<comment type="caution">
    <text evidence="1">The sequence shown here is derived from an EMBL/GenBank/DDBJ whole genome shotgun (WGS) entry which is preliminary data.</text>
</comment>
<name>A0A2T3G7F8_9BIFI</name>
<dbReference type="RefSeq" id="WP_107044958.1">
    <property type="nucleotide sequence ID" value="NZ_NWTX01000040.1"/>
</dbReference>
<evidence type="ECO:0000313" key="1">
    <source>
        <dbReference type="EMBL" id="PST45424.1"/>
    </source>
</evidence>
<dbReference type="Proteomes" id="UP000240228">
    <property type="component" value="Unassembled WGS sequence"/>
</dbReference>
<evidence type="ECO:0000313" key="2">
    <source>
        <dbReference type="Proteomes" id="UP000240228"/>
    </source>
</evidence>
<gene>
    <name evidence="1" type="ORF">CPA40_11130</name>
</gene>
<dbReference type="AlphaFoldDB" id="A0A2T3G7F8"/>
<reference evidence="1 2" key="2">
    <citation type="submission" date="2018-03" db="EMBL/GenBank/DDBJ databases">
        <title>The comparative genomics of Bifidobacterium callitrichos reflects dietary carbohydrate utilization within the common marmoset gut.</title>
        <authorList>
            <person name="Rani A."/>
        </authorList>
    </citation>
    <scope>NUCLEOTIDE SEQUENCE [LARGE SCALE GENOMIC DNA]</scope>
    <source>
        <strain evidence="1 2">UMA51805</strain>
    </source>
</reference>
<keyword evidence="2" id="KW-1185">Reference proteome</keyword>
<reference evidence="2" key="1">
    <citation type="submission" date="2017-09" db="EMBL/GenBank/DDBJ databases">
        <authorList>
            <person name="Sela D.A."/>
            <person name="Albert K."/>
        </authorList>
    </citation>
    <scope>NUCLEOTIDE SEQUENCE [LARGE SCALE GENOMIC DNA]</scope>
    <source>
        <strain evidence="2">UMA51805</strain>
    </source>
</reference>
<organism evidence="1 2">
    <name type="scientific">Bifidobacterium callitrichos</name>
    <dbReference type="NCBI Taxonomy" id="762209"/>
    <lineage>
        <taxon>Bacteria</taxon>
        <taxon>Bacillati</taxon>
        <taxon>Actinomycetota</taxon>
        <taxon>Actinomycetes</taxon>
        <taxon>Bifidobacteriales</taxon>
        <taxon>Bifidobacteriaceae</taxon>
        <taxon>Bifidobacterium</taxon>
    </lineage>
</organism>
<sequence length="70" mass="8159">MSVVVSAAKARRIGEPVMLTREDIDRERRRIEREYGTADELRATRDFIGLTLRQRLALERLGDLDFLEGR</sequence>
<accession>A0A2T3G7F8</accession>
<protein>
    <submittedName>
        <fullName evidence="1">Uncharacterized protein</fullName>
    </submittedName>
</protein>
<proteinExistence type="predicted"/>
<dbReference type="EMBL" id="NWTX01000040">
    <property type="protein sequence ID" value="PST45424.1"/>
    <property type="molecule type" value="Genomic_DNA"/>
</dbReference>